<dbReference type="FunFam" id="3.30.300.160:FF:000002">
    <property type="entry name" value="Type II secretion system protein E"/>
    <property type="match status" value="1"/>
</dbReference>
<dbReference type="Proteomes" id="UP000886865">
    <property type="component" value="Unassembled WGS sequence"/>
</dbReference>
<dbReference type="GO" id="GO:0016887">
    <property type="term" value="F:ATP hydrolysis activity"/>
    <property type="evidence" value="ECO:0007669"/>
    <property type="project" value="TreeGrafter"/>
</dbReference>
<reference evidence="6" key="2">
    <citation type="journal article" date="2021" name="PeerJ">
        <title>Extensive microbial diversity within the chicken gut microbiome revealed by metagenomics and culture.</title>
        <authorList>
            <person name="Gilroy R."/>
            <person name="Ravi A."/>
            <person name="Getino M."/>
            <person name="Pursley I."/>
            <person name="Horton D.L."/>
            <person name="Alikhan N.F."/>
            <person name="Baker D."/>
            <person name="Gharbi K."/>
            <person name="Hall N."/>
            <person name="Watson M."/>
            <person name="Adriaenssens E.M."/>
            <person name="Foster-Nyarko E."/>
            <person name="Jarju S."/>
            <person name="Secka A."/>
            <person name="Antonio M."/>
            <person name="Oren A."/>
            <person name="Chaudhuri R.R."/>
            <person name="La Ragione R."/>
            <person name="Hildebrand F."/>
            <person name="Pallen M.J."/>
        </authorList>
    </citation>
    <scope>NUCLEOTIDE SEQUENCE</scope>
    <source>
        <strain evidence="6">CHK152-2871</strain>
    </source>
</reference>
<dbReference type="InterPro" id="IPR037257">
    <property type="entry name" value="T2SS_E_N_sf"/>
</dbReference>
<dbReference type="InterPro" id="IPR001482">
    <property type="entry name" value="T2SS/T4SS_dom"/>
</dbReference>
<dbReference type="GO" id="GO:0005524">
    <property type="term" value="F:ATP binding"/>
    <property type="evidence" value="ECO:0007669"/>
    <property type="project" value="UniProtKB-KW"/>
</dbReference>
<dbReference type="Gene3D" id="3.40.50.300">
    <property type="entry name" value="P-loop containing nucleotide triphosphate hydrolases"/>
    <property type="match status" value="1"/>
</dbReference>
<dbReference type="EMBL" id="DVJQ01000040">
    <property type="protein sequence ID" value="HIS74251.1"/>
    <property type="molecule type" value="Genomic_DNA"/>
</dbReference>
<comment type="similarity">
    <text evidence="1">Belongs to the GSP E family.</text>
</comment>
<name>A0A9D1FI30_9BACT</name>
<evidence type="ECO:0000313" key="7">
    <source>
        <dbReference type="Proteomes" id="UP000886865"/>
    </source>
</evidence>
<protein>
    <submittedName>
        <fullName evidence="6">Flp pilus assembly complex ATPase component TadA</fullName>
    </submittedName>
</protein>
<evidence type="ECO:0000313" key="6">
    <source>
        <dbReference type="EMBL" id="HIS74251.1"/>
    </source>
</evidence>
<dbReference type="Gene3D" id="3.30.450.90">
    <property type="match status" value="1"/>
</dbReference>
<keyword evidence="3" id="KW-0067">ATP-binding</keyword>
<dbReference type="SUPFAM" id="SSF52540">
    <property type="entry name" value="P-loop containing nucleoside triphosphate hydrolases"/>
    <property type="match status" value="1"/>
</dbReference>
<dbReference type="PANTHER" id="PTHR30258">
    <property type="entry name" value="TYPE II SECRETION SYSTEM PROTEIN GSPE-RELATED"/>
    <property type="match status" value="1"/>
</dbReference>
<organism evidence="6 7">
    <name type="scientific">Candidatus Galligastranaerophilus intestinavium</name>
    <dbReference type="NCBI Taxonomy" id="2840836"/>
    <lineage>
        <taxon>Bacteria</taxon>
        <taxon>Candidatus Galligastranaerophilus</taxon>
    </lineage>
</organism>
<dbReference type="InterPro" id="IPR007831">
    <property type="entry name" value="T2SS_GspE_N"/>
</dbReference>
<evidence type="ECO:0000256" key="1">
    <source>
        <dbReference type="ARBA" id="ARBA00006611"/>
    </source>
</evidence>
<dbReference type="Pfam" id="PF00437">
    <property type="entry name" value="T2SSE"/>
    <property type="match status" value="1"/>
</dbReference>
<evidence type="ECO:0000259" key="5">
    <source>
        <dbReference type="Pfam" id="PF05157"/>
    </source>
</evidence>
<comment type="caution">
    <text evidence="6">The sequence shown here is derived from an EMBL/GenBank/DDBJ whole genome shotgun (WGS) entry which is preliminary data.</text>
</comment>
<dbReference type="SUPFAM" id="SSF160246">
    <property type="entry name" value="EspE N-terminal domain-like"/>
    <property type="match status" value="1"/>
</dbReference>
<dbReference type="InterPro" id="IPR027417">
    <property type="entry name" value="P-loop_NTPase"/>
</dbReference>
<reference evidence="6" key="1">
    <citation type="submission" date="2020-10" db="EMBL/GenBank/DDBJ databases">
        <authorList>
            <person name="Gilroy R."/>
        </authorList>
    </citation>
    <scope>NUCLEOTIDE SEQUENCE</scope>
    <source>
        <strain evidence="6">CHK152-2871</strain>
    </source>
</reference>
<evidence type="ECO:0000256" key="3">
    <source>
        <dbReference type="ARBA" id="ARBA00022840"/>
    </source>
</evidence>
<feature type="domain" description="Bacterial type II secretion system protein E" evidence="4">
    <location>
        <begin position="179"/>
        <end position="387"/>
    </location>
</feature>
<evidence type="ECO:0000256" key="2">
    <source>
        <dbReference type="ARBA" id="ARBA00022741"/>
    </source>
</evidence>
<dbReference type="GO" id="GO:0005886">
    <property type="term" value="C:plasma membrane"/>
    <property type="evidence" value="ECO:0007669"/>
    <property type="project" value="TreeGrafter"/>
</dbReference>
<dbReference type="AlphaFoldDB" id="A0A9D1FI30"/>
<feature type="domain" description="Type II secretion system protein GspE N-terminal" evidence="5">
    <location>
        <begin position="68"/>
        <end position="152"/>
    </location>
</feature>
<evidence type="ECO:0000259" key="4">
    <source>
        <dbReference type="Pfam" id="PF00437"/>
    </source>
</evidence>
<accession>A0A9D1FI30</accession>
<gene>
    <name evidence="6" type="primary">tadA</name>
    <name evidence="6" type="ORF">IAA86_04440</name>
</gene>
<dbReference type="PANTHER" id="PTHR30258:SF2">
    <property type="entry name" value="COMG OPERON PROTEIN 1"/>
    <property type="match status" value="1"/>
</dbReference>
<proteinExistence type="inferred from homology"/>
<dbReference type="Gene3D" id="3.30.300.160">
    <property type="entry name" value="Type II secretion system, protein E, N-terminal domain"/>
    <property type="match status" value="1"/>
</dbReference>
<dbReference type="Pfam" id="PF05157">
    <property type="entry name" value="MshEN"/>
    <property type="match status" value="1"/>
</dbReference>
<sequence>MYSDTKVDNKTIDKLKYDLVRDNLVSFEDIEHAQEMASAQNTNLGQVLISSSMISEEKLLKFLQDKLHIPYVNLDDYEIDKKCLSFISYQEAQNYKILPLFLIEDTLSVAMADPLDLFAIDKIIERTGKNIDPIISSEKSIIKKINEYYETKGKVADISIEKNKNFHWQDELHKEDLSEEHIRALFSAILKQAIIDNVHELYFESTQEGLSVFFKRPGEVFQTGTIPELLINPFIQILKTLCGLDPNVYEIPQLGKLNFNVDNCELTASISAFPTINGERISLKIYHPPKSLTELGISPDKINSLQLNLNKPGVILICGSSLSGKTHLIYSILSSGIIPKNKTVMSLESIAKYKLNNVSQCELNENIGFNLDKAMRFIEFQGPDIIYFEGISTKEGLDFFTSLTLKNKTLITEFLADNMGDLRRKFEFSEFSMFKSVISCLIFIHNKDSIEFFGKEELEKYLL</sequence>
<keyword evidence="2" id="KW-0547">Nucleotide-binding</keyword>